<keyword evidence="1" id="KW-0479">Metal-binding</keyword>
<dbReference type="SMART" id="SM00238">
    <property type="entry name" value="BIR"/>
    <property type="match status" value="1"/>
</dbReference>
<evidence type="ECO:0000313" key="6">
    <source>
        <dbReference type="EMBL" id="ACO53492.1"/>
    </source>
</evidence>
<dbReference type="Proteomes" id="UP000203846">
    <property type="component" value="Segment"/>
</dbReference>
<dbReference type="GeneID" id="7804597"/>
<dbReference type="Pfam" id="PF13920">
    <property type="entry name" value="zf-C3HC4_3"/>
    <property type="match status" value="1"/>
</dbReference>
<dbReference type="InterPro" id="IPR017907">
    <property type="entry name" value="Znf_RING_CS"/>
</dbReference>
<feature type="domain" description="RING-type" evidence="5">
    <location>
        <begin position="144"/>
        <end position="179"/>
    </location>
</feature>
<proteinExistence type="predicted"/>
<dbReference type="PROSITE" id="PS00518">
    <property type="entry name" value="ZF_RING_1"/>
    <property type="match status" value="1"/>
</dbReference>
<evidence type="ECO:0000313" key="7">
    <source>
        <dbReference type="Proteomes" id="UP000203846"/>
    </source>
</evidence>
<dbReference type="Gene3D" id="3.30.40.10">
    <property type="entry name" value="Zinc/RING finger domain, C3HC4 (zinc finger)"/>
    <property type="match status" value="1"/>
</dbReference>
<dbReference type="KEGG" id="vg:7804597"/>
<organism evidence="6 7">
    <name type="scientific">Euproctis pseudoconspersa nucleopolyhedrovirus</name>
    <dbReference type="NCBI Taxonomy" id="307467"/>
    <lineage>
        <taxon>Viruses</taxon>
        <taxon>Viruses incertae sedis</taxon>
        <taxon>Naldaviricetes</taxon>
        <taxon>Lefavirales</taxon>
        <taxon>Baculoviridae</taxon>
        <taxon>Alphabaculovirus</taxon>
        <taxon>Alphabaculovirus eupseudoconspersae</taxon>
    </lineage>
</organism>
<dbReference type="PROSITE" id="PS50143">
    <property type="entry name" value="BIR_REPEAT_2"/>
    <property type="match status" value="1"/>
</dbReference>
<keyword evidence="7" id="KW-1185">Reference proteome</keyword>
<dbReference type="OrthoDB" id="9255at10239"/>
<evidence type="ECO:0000256" key="4">
    <source>
        <dbReference type="PROSITE-ProRule" id="PRU00175"/>
    </source>
</evidence>
<dbReference type="Gene3D" id="1.10.1170.10">
    <property type="entry name" value="Inhibitor Of Apoptosis Protein (2mihbC-IAP-1), Chain A"/>
    <property type="match status" value="1"/>
</dbReference>
<reference evidence="6 7" key="1">
    <citation type="journal article" date="2009" name="Virus Genes">
        <title>Morphology and genome of Euproctis pseudoconspersa nucleopolyhedrovirus.</title>
        <authorList>
            <person name="Tang X.D."/>
            <person name="Xiao Q."/>
            <person name="Ma X.C."/>
            <person name="Zhu Z.R."/>
            <person name="Zhang C.X."/>
        </authorList>
    </citation>
    <scope>NUCLEOTIDE SEQUENCE [LARGE SCALE GENOMIC DNA]</scope>
    <source>
        <strain evidence="6 7">Hangzhou</strain>
    </source>
</reference>
<dbReference type="InterPro" id="IPR001370">
    <property type="entry name" value="BIR_rpt"/>
</dbReference>
<evidence type="ECO:0000259" key="5">
    <source>
        <dbReference type="PROSITE" id="PS50089"/>
    </source>
</evidence>
<dbReference type="InterPro" id="IPR001841">
    <property type="entry name" value="Znf_RING"/>
</dbReference>
<dbReference type="Pfam" id="PF00653">
    <property type="entry name" value="BIR"/>
    <property type="match status" value="1"/>
</dbReference>
<evidence type="ECO:0000256" key="1">
    <source>
        <dbReference type="ARBA" id="ARBA00022723"/>
    </source>
</evidence>
<dbReference type="RefSeq" id="YP_002854652.1">
    <property type="nucleotide sequence ID" value="NC_012639.1"/>
</dbReference>
<dbReference type="EMBL" id="FJ227128">
    <property type="protein sequence ID" value="ACO53492.1"/>
    <property type="molecule type" value="Genomic_DNA"/>
</dbReference>
<evidence type="ECO:0000256" key="3">
    <source>
        <dbReference type="ARBA" id="ARBA00022833"/>
    </source>
</evidence>
<keyword evidence="2 4" id="KW-0863">Zinc-finger</keyword>
<protein>
    <submittedName>
        <fullName evidence="6">IAP-1</fullName>
    </submittedName>
</protein>
<dbReference type="SUPFAM" id="SSF57850">
    <property type="entry name" value="RING/U-box"/>
    <property type="match status" value="1"/>
</dbReference>
<sequence length="190" mass="21799">MCSRLNLLKVDKQCRVNTFVNWPHDYPLLPDILAHHGFFYCLNVHCSDDEEDDYNSNDENVNDKIRCAGCPLEFCNFAPNTFINRAHERLNCIFAKVRSEEYDFYNGLSASIPSSVARVCDAAADNGDDIDSERIDVAIRVTRCGVCLLSKNRYVCLAPCGHLVCESCVFKLNTCPYCRQTFFMFIRIYF</sequence>
<dbReference type="GO" id="GO:0008270">
    <property type="term" value="F:zinc ion binding"/>
    <property type="evidence" value="ECO:0007669"/>
    <property type="project" value="UniProtKB-KW"/>
</dbReference>
<dbReference type="InterPro" id="IPR013083">
    <property type="entry name" value="Znf_RING/FYVE/PHD"/>
</dbReference>
<dbReference type="SMART" id="SM00184">
    <property type="entry name" value="RING"/>
    <property type="match status" value="1"/>
</dbReference>
<dbReference type="PROSITE" id="PS50089">
    <property type="entry name" value="ZF_RING_2"/>
    <property type="match status" value="1"/>
</dbReference>
<keyword evidence="3" id="KW-0862">Zinc</keyword>
<accession>C3TWV0</accession>
<evidence type="ECO:0000256" key="2">
    <source>
        <dbReference type="ARBA" id="ARBA00022771"/>
    </source>
</evidence>
<dbReference type="SUPFAM" id="SSF57924">
    <property type="entry name" value="Inhibitor of apoptosis (IAP) repeat"/>
    <property type="match status" value="1"/>
</dbReference>
<name>C3TWV0_9ABAC</name>